<reference evidence="2" key="1">
    <citation type="journal article" date="2022" name="Int. J. Syst. Evol. Microbiol.">
        <title>Granulimonas faecalis gen. nov., sp. nov., and Leptogranulimonas caecicola gen. nov., sp. nov., novel lactate-producing Atopobiaceae bacteria isolated from mouse intestines, and an emended description of the family Atopobiaceae.</title>
        <authorList>
            <person name="Morinaga K."/>
            <person name="Kusada H."/>
            <person name="Sakamoto S."/>
            <person name="Murakami T."/>
            <person name="Toyoda A."/>
            <person name="Mori H."/>
            <person name="Meng X.Y."/>
            <person name="Takashino M."/>
            <person name="Murotomi K."/>
            <person name="Tamaki H."/>
        </authorList>
    </citation>
    <scope>NUCLEOTIDE SEQUENCE</scope>
    <source>
        <strain evidence="2">OPF53</strain>
    </source>
</reference>
<organism evidence="2 3">
    <name type="scientific">Granulimonas faecalis</name>
    <dbReference type="NCBI Taxonomy" id="2894155"/>
    <lineage>
        <taxon>Bacteria</taxon>
        <taxon>Bacillati</taxon>
        <taxon>Actinomycetota</taxon>
        <taxon>Coriobacteriia</taxon>
        <taxon>Coriobacteriales</taxon>
        <taxon>Kribbibacteriaceae</taxon>
        <taxon>Granulimonas</taxon>
    </lineage>
</organism>
<sequence>MRRSLGMFVVTGVVVGGAVAAFMVLLTPQARGNLTSTAKRVVEVGRSMAERFSGDPGAARDAARLEANRAWIERQWEEAGY</sequence>
<protein>
    <recommendedName>
        <fullName evidence="4">YtxH domain-containing protein</fullName>
    </recommendedName>
</protein>
<evidence type="ECO:0008006" key="4">
    <source>
        <dbReference type="Google" id="ProtNLM"/>
    </source>
</evidence>
<keyword evidence="1" id="KW-1133">Transmembrane helix</keyword>
<dbReference type="EMBL" id="BQKC01000001">
    <property type="protein sequence ID" value="GJM56156.1"/>
    <property type="molecule type" value="Genomic_DNA"/>
</dbReference>
<keyword evidence="1" id="KW-0472">Membrane</keyword>
<evidence type="ECO:0000256" key="1">
    <source>
        <dbReference type="SAM" id="Phobius"/>
    </source>
</evidence>
<feature type="transmembrane region" description="Helical" evidence="1">
    <location>
        <begin position="6"/>
        <end position="26"/>
    </location>
</feature>
<keyword evidence="3" id="KW-1185">Reference proteome</keyword>
<dbReference type="RefSeq" id="WP_135977863.1">
    <property type="nucleotide sequence ID" value="NZ_BQKC01000001.1"/>
</dbReference>
<comment type="caution">
    <text evidence="2">The sequence shown here is derived from an EMBL/GenBank/DDBJ whole genome shotgun (WGS) entry which is preliminary data.</text>
</comment>
<dbReference type="Proteomes" id="UP001055025">
    <property type="component" value="Unassembled WGS sequence"/>
</dbReference>
<accession>A0AAV5B7T1</accession>
<gene>
    <name evidence="2" type="ORF">ATOP_18110</name>
</gene>
<proteinExistence type="predicted"/>
<name>A0AAV5B7T1_9ACTN</name>
<keyword evidence="1" id="KW-0812">Transmembrane</keyword>
<dbReference type="AlphaFoldDB" id="A0AAV5B7T1"/>
<evidence type="ECO:0000313" key="3">
    <source>
        <dbReference type="Proteomes" id="UP001055025"/>
    </source>
</evidence>
<evidence type="ECO:0000313" key="2">
    <source>
        <dbReference type="EMBL" id="GJM56156.1"/>
    </source>
</evidence>